<accession>A0A351TZF4</accession>
<dbReference type="InterPro" id="IPR046320">
    <property type="entry name" value="DUF4922"/>
</dbReference>
<reference evidence="3" key="1">
    <citation type="journal article" date="2020" name="Biotechnol. Biofuels">
        <title>New insights from the biogas microbiome by comprehensive genome-resolved metagenomics of nearly 1600 species originating from multiple anaerobic digesters.</title>
        <authorList>
            <person name="Campanaro S."/>
            <person name="Treu L."/>
            <person name="Rodriguez-R L.M."/>
            <person name="Kovalovszki A."/>
            <person name="Ziels R.M."/>
            <person name="Maus I."/>
            <person name="Zhu X."/>
            <person name="Kougias P.G."/>
            <person name="Basile A."/>
            <person name="Luo G."/>
            <person name="Schluter A."/>
            <person name="Konstantinidis K.T."/>
            <person name="Angelidaki I."/>
        </authorList>
    </citation>
    <scope>NUCLEOTIDE SEQUENCE</scope>
    <source>
        <strain evidence="3">AS06rmzACSIP_7</strain>
    </source>
</reference>
<proteinExistence type="predicted"/>
<dbReference type="Pfam" id="PF16269">
    <property type="entry name" value="DUF4922"/>
    <property type="match status" value="1"/>
</dbReference>
<dbReference type="Pfam" id="PF26216">
    <property type="entry name" value="GDPGP1_C"/>
    <property type="match status" value="1"/>
</dbReference>
<feature type="domain" description="DUF4922" evidence="1">
    <location>
        <begin position="38"/>
        <end position="183"/>
    </location>
</feature>
<dbReference type="InterPro" id="IPR036265">
    <property type="entry name" value="HIT-like_sf"/>
</dbReference>
<dbReference type="Proteomes" id="UP000777265">
    <property type="component" value="Unassembled WGS sequence"/>
</dbReference>
<dbReference type="InterPro" id="IPR058865">
    <property type="entry name" value="GDPGP1_C"/>
</dbReference>
<dbReference type="STRING" id="909663.GCA_000512235_01669"/>
<dbReference type="AlphaFoldDB" id="A0A351TZF4"/>
<sequence length="340" mass="38473">MKKTMESADTPVLMNQKTHAVFEGGEHGKSLAELCRELLSDQKKTWPACRQGYEFLRSMVVRDISCSEFSVRVQHNSGRMKSTLADVRKEAVNDRPCFLCLDHLPEKQKGIRYRNEYLILCNPMPVFPFHFTVSCLDHHPQTVRGKIDTLLQLAADFGSDWTVLYNGPRCGASAPDHLHFQVVPAGHMPVEKDIHGKDRFSLAARLDGVLLHSAKNLGREIVALEADSTIALTRVFDDFLKVLAEALLLDKEPMINVAAFCAGHSLRLLVFPRRKHRPEAFFRKGDDRVTVSPAVIEMGGVLVTPFQRDFERLNEEVVKDIYREVSLEGEIVQKVIDRLV</sequence>
<evidence type="ECO:0000313" key="4">
    <source>
        <dbReference type="Proteomes" id="UP000777265"/>
    </source>
</evidence>
<dbReference type="EMBL" id="JAAYEE010000268">
    <property type="protein sequence ID" value="NLW36573.1"/>
    <property type="molecule type" value="Genomic_DNA"/>
</dbReference>
<comment type="caution">
    <text evidence="3">The sequence shown here is derived from an EMBL/GenBank/DDBJ whole genome shotgun (WGS) entry which is preliminary data.</text>
</comment>
<name>A0A351TZF4_9BACT</name>
<evidence type="ECO:0000259" key="2">
    <source>
        <dbReference type="Pfam" id="PF26216"/>
    </source>
</evidence>
<reference evidence="3" key="2">
    <citation type="submission" date="2020-01" db="EMBL/GenBank/DDBJ databases">
        <authorList>
            <person name="Campanaro S."/>
        </authorList>
    </citation>
    <scope>NUCLEOTIDE SEQUENCE</scope>
    <source>
        <strain evidence="3">AS06rmzACSIP_7</strain>
    </source>
</reference>
<dbReference type="SUPFAM" id="SSF54197">
    <property type="entry name" value="HIT-like"/>
    <property type="match status" value="1"/>
</dbReference>
<protein>
    <submittedName>
        <fullName evidence="3">DUF4922 domain-containing protein</fullName>
    </submittedName>
</protein>
<gene>
    <name evidence="3" type="ORF">GXY80_14015</name>
</gene>
<evidence type="ECO:0000313" key="3">
    <source>
        <dbReference type="EMBL" id="NLW36573.1"/>
    </source>
</evidence>
<evidence type="ECO:0000259" key="1">
    <source>
        <dbReference type="Pfam" id="PF16269"/>
    </source>
</evidence>
<organism evidence="3 4">
    <name type="scientific">Syntrophorhabdus aromaticivorans</name>
    <dbReference type="NCBI Taxonomy" id="328301"/>
    <lineage>
        <taxon>Bacteria</taxon>
        <taxon>Pseudomonadati</taxon>
        <taxon>Thermodesulfobacteriota</taxon>
        <taxon>Syntrophorhabdia</taxon>
        <taxon>Syntrophorhabdales</taxon>
        <taxon>Syntrophorhabdaceae</taxon>
        <taxon>Syntrophorhabdus</taxon>
    </lineage>
</organism>
<feature type="domain" description="GDPGP1-like C-terminal" evidence="2">
    <location>
        <begin position="260"/>
        <end position="335"/>
    </location>
</feature>